<gene>
    <name evidence="3" type="ORF">BT62DRAFT_923458</name>
</gene>
<dbReference type="GeneID" id="66106813"/>
<feature type="compositionally biased region" description="Acidic residues" evidence="1">
    <location>
        <begin position="137"/>
        <end position="153"/>
    </location>
</feature>
<sequence>MYQDYMEVNYKEYIISDVLYSFFILATTLWCIVLIIYYIITVVQGGTFFSHNSVILGYFDYLAGITKGIAPTLLVGHVAAGYACPDESWQRSVISGSLHFGTHFGDQSSQQDSMISINLESQQEIDDVYDHQNPASSEEDSAYDSGIQEDDLEVTPQEREKDKGYSYCMLKGSKEDIGIESVISET</sequence>
<dbReference type="Proteomes" id="UP000812287">
    <property type="component" value="Unassembled WGS sequence"/>
</dbReference>
<reference evidence="3" key="1">
    <citation type="submission" date="2020-11" db="EMBL/GenBank/DDBJ databases">
        <title>Adaptations for nitrogen fixation in a non-lichenized fungal sporocarp promotes dispersal by wood-feeding termites.</title>
        <authorList>
            <consortium name="DOE Joint Genome Institute"/>
            <person name="Koch R.A."/>
            <person name="Yoon G."/>
            <person name="Arayal U."/>
            <person name="Lail K."/>
            <person name="Amirebrahimi M."/>
            <person name="Labutti K."/>
            <person name="Lipzen A."/>
            <person name="Riley R."/>
            <person name="Barry K."/>
            <person name="Henrissat B."/>
            <person name="Grigoriev I.V."/>
            <person name="Herr J.R."/>
            <person name="Aime M.C."/>
        </authorList>
    </citation>
    <scope>NUCLEOTIDE SEQUENCE</scope>
    <source>
        <strain evidence="3">MCA 3950</strain>
    </source>
</reference>
<evidence type="ECO:0000313" key="4">
    <source>
        <dbReference type="Proteomes" id="UP000812287"/>
    </source>
</evidence>
<proteinExistence type="predicted"/>
<feature type="transmembrane region" description="Helical" evidence="2">
    <location>
        <begin position="20"/>
        <end position="40"/>
    </location>
</feature>
<dbReference type="AlphaFoldDB" id="A0A9P7VIM8"/>
<comment type="caution">
    <text evidence="3">The sequence shown here is derived from an EMBL/GenBank/DDBJ whole genome shotgun (WGS) entry which is preliminary data.</text>
</comment>
<evidence type="ECO:0000313" key="3">
    <source>
        <dbReference type="EMBL" id="KAG7441235.1"/>
    </source>
</evidence>
<evidence type="ECO:0000256" key="2">
    <source>
        <dbReference type="SAM" id="Phobius"/>
    </source>
</evidence>
<dbReference type="EMBL" id="MU250562">
    <property type="protein sequence ID" value="KAG7441235.1"/>
    <property type="molecule type" value="Genomic_DNA"/>
</dbReference>
<protein>
    <submittedName>
        <fullName evidence="3">Uncharacterized protein</fullName>
    </submittedName>
</protein>
<accession>A0A9P7VIM8</accession>
<organism evidence="3 4">
    <name type="scientific">Guyanagaster necrorhizus</name>
    <dbReference type="NCBI Taxonomy" id="856835"/>
    <lineage>
        <taxon>Eukaryota</taxon>
        <taxon>Fungi</taxon>
        <taxon>Dikarya</taxon>
        <taxon>Basidiomycota</taxon>
        <taxon>Agaricomycotina</taxon>
        <taxon>Agaricomycetes</taxon>
        <taxon>Agaricomycetidae</taxon>
        <taxon>Agaricales</taxon>
        <taxon>Marasmiineae</taxon>
        <taxon>Physalacriaceae</taxon>
        <taxon>Guyanagaster</taxon>
    </lineage>
</organism>
<dbReference type="RefSeq" id="XP_043034735.1">
    <property type="nucleotide sequence ID" value="XM_043184516.1"/>
</dbReference>
<evidence type="ECO:0000256" key="1">
    <source>
        <dbReference type="SAM" id="MobiDB-lite"/>
    </source>
</evidence>
<feature type="region of interest" description="Disordered" evidence="1">
    <location>
        <begin position="132"/>
        <end position="163"/>
    </location>
</feature>
<name>A0A9P7VIM8_9AGAR</name>
<dbReference type="OrthoDB" id="3015692at2759"/>
<keyword evidence="4" id="KW-1185">Reference proteome</keyword>
<keyword evidence="2" id="KW-0812">Transmembrane</keyword>
<keyword evidence="2" id="KW-0472">Membrane</keyword>
<keyword evidence="2" id="KW-1133">Transmembrane helix</keyword>